<dbReference type="GO" id="GO:0045505">
    <property type="term" value="F:dynein intermediate chain binding"/>
    <property type="evidence" value="ECO:0007669"/>
    <property type="project" value="InterPro"/>
</dbReference>
<dbReference type="AlphaFoldDB" id="A0A3S5BZB1"/>
<dbReference type="Pfam" id="PF12780">
    <property type="entry name" value="AAA_8"/>
    <property type="match status" value="1"/>
</dbReference>
<comment type="caution">
    <text evidence="3">The sequence shown here is derived from an EMBL/GenBank/DDBJ whole genome shotgun (WGS) entry which is preliminary data.</text>
</comment>
<dbReference type="GO" id="GO:0030286">
    <property type="term" value="C:dynein complex"/>
    <property type="evidence" value="ECO:0007669"/>
    <property type="project" value="InterPro"/>
</dbReference>
<feature type="domain" description="Dynein heavy chain AAA module D4" evidence="2">
    <location>
        <begin position="90"/>
        <end position="246"/>
    </location>
</feature>
<evidence type="ECO:0000256" key="1">
    <source>
        <dbReference type="ARBA" id="ARBA00008887"/>
    </source>
</evidence>
<dbReference type="OrthoDB" id="424310at2759"/>
<reference evidence="3" key="1">
    <citation type="submission" date="2018-11" db="EMBL/GenBank/DDBJ databases">
        <authorList>
            <consortium name="Pathogen Informatics"/>
        </authorList>
    </citation>
    <scope>NUCLEOTIDE SEQUENCE</scope>
</reference>
<dbReference type="Gene3D" id="1.20.920.30">
    <property type="match status" value="1"/>
</dbReference>
<dbReference type="PANTHER" id="PTHR46961">
    <property type="entry name" value="DYNEIN HEAVY CHAIN 1, AXONEMAL-LIKE PROTEIN"/>
    <property type="match status" value="1"/>
</dbReference>
<dbReference type="Proteomes" id="UP000784294">
    <property type="component" value="Unassembled WGS sequence"/>
</dbReference>
<evidence type="ECO:0000259" key="2">
    <source>
        <dbReference type="Pfam" id="PF12780"/>
    </source>
</evidence>
<dbReference type="SUPFAM" id="SSF52540">
    <property type="entry name" value="P-loop containing nucleoside triphosphate hydrolases"/>
    <property type="match status" value="1"/>
</dbReference>
<organism evidence="3 4">
    <name type="scientific">Protopolystoma xenopodis</name>
    <dbReference type="NCBI Taxonomy" id="117903"/>
    <lineage>
        <taxon>Eukaryota</taxon>
        <taxon>Metazoa</taxon>
        <taxon>Spiralia</taxon>
        <taxon>Lophotrochozoa</taxon>
        <taxon>Platyhelminthes</taxon>
        <taxon>Monogenea</taxon>
        <taxon>Polyopisthocotylea</taxon>
        <taxon>Polystomatidea</taxon>
        <taxon>Polystomatidae</taxon>
        <taxon>Protopolystoma</taxon>
    </lineage>
</organism>
<dbReference type="InterPro" id="IPR026983">
    <property type="entry name" value="DHC"/>
</dbReference>
<dbReference type="InterPro" id="IPR027417">
    <property type="entry name" value="P-loop_NTPase"/>
</dbReference>
<dbReference type="GO" id="GO:0051959">
    <property type="term" value="F:dynein light intermediate chain binding"/>
    <property type="evidence" value="ECO:0007669"/>
    <property type="project" value="InterPro"/>
</dbReference>
<dbReference type="PANTHER" id="PTHR46961:SF20">
    <property type="entry name" value="LOW QUALITY PROTEIN: DYNEIN BETA CHAIN, CILIARY-LIKE"/>
    <property type="match status" value="1"/>
</dbReference>
<dbReference type="EMBL" id="CAAALY010075684">
    <property type="protein sequence ID" value="VEL25694.1"/>
    <property type="molecule type" value="Genomic_DNA"/>
</dbReference>
<comment type="similarity">
    <text evidence="1">Belongs to the dynein heavy chain family.</text>
</comment>
<evidence type="ECO:0000313" key="3">
    <source>
        <dbReference type="EMBL" id="VEL25694.1"/>
    </source>
</evidence>
<dbReference type="Gene3D" id="3.40.50.300">
    <property type="entry name" value="P-loop containing nucleotide triphosphate hydrolases"/>
    <property type="match status" value="1"/>
</dbReference>
<name>A0A3S5BZB1_9PLAT</name>
<proteinExistence type="inferred from homology"/>
<dbReference type="InterPro" id="IPR024317">
    <property type="entry name" value="Dynein_heavy_chain_D4_dom"/>
</dbReference>
<keyword evidence="4" id="KW-1185">Reference proteome</keyword>
<dbReference type="GO" id="GO:0007018">
    <property type="term" value="P:microtubule-based movement"/>
    <property type="evidence" value="ECO:0007669"/>
    <property type="project" value="InterPro"/>
</dbReference>
<sequence length="253" mass="28376">MYRHEAMRVYTDKLVDVADITQASKIIDTGLHTVFAEVPESQLTAEPLLLCNFTNGLDSDKIYAEVKSIESISEILNEALANYNEQYAVMKLVLFNDAICHVLRICRILDIPRGNGLLIGTGGSGKQSLSRLAAFLCKYDVSQIILRKGYGIVDLKAHFNMLFTRAALKNMPYVFLMTDAQVADEAFLVCINDFLASGSIPGLFTEEETETIINGLRGEVKSMGFIDNNENCWNYFIDKVRKQLRVSAMAWHD</sequence>
<evidence type="ECO:0000313" key="4">
    <source>
        <dbReference type="Proteomes" id="UP000784294"/>
    </source>
</evidence>
<protein>
    <recommendedName>
        <fullName evidence="2">Dynein heavy chain AAA module D4 domain-containing protein</fullName>
    </recommendedName>
</protein>
<gene>
    <name evidence="3" type="ORF">PXEA_LOCUS19134</name>
</gene>
<accession>A0A3S5BZB1</accession>